<feature type="compositionally biased region" description="Polar residues" evidence="1">
    <location>
        <begin position="330"/>
        <end position="359"/>
    </location>
</feature>
<dbReference type="Proteomes" id="UP000024404">
    <property type="component" value="Unassembled WGS sequence"/>
</dbReference>
<feature type="compositionally biased region" description="Basic and acidic residues" evidence="1">
    <location>
        <begin position="164"/>
        <end position="177"/>
    </location>
</feature>
<dbReference type="EMBL" id="CMVM020000075">
    <property type="status" value="NOT_ANNOTATED_CDS"/>
    <property type="molecule type" value="Genomic_DNA"/>
</dbReference>
<feature type="signal peptide" evidence="2">
    <location>
        <begin position="1"/>
        <end position="17"/>
    </location>
</feature>
<dbReference type="OMA" id="PDYSQFG"/>
<evidence type="ECO:0000256" key="1">
    <source>
        <dbReference type="SAM" id="MobiDB-lite"/>
    </source>
</evidence>
<organism evidence="3 4">
    <name type="scientific">Onchocerca volvulus</name>
    <dbReference type="NCBI Taxonomy" id="6282"/>
    <lineage>
        <taxon>Eukaryota</taxon>
        <taxon>Metazoa</taxon>
        <taxon>Ecdysozoa</taxon>
        <taxon>Nematoda</taxon>
        <taxon>Chromadorea</taxon>
        <taxon>Rhabditida</taxon>
        <taxon>Spirurina</taxon>
        <taxon>Spiruromorpha</taxon>
        <taxon>Filarioidea</taxon>
        <taxon>Onchocercidae</taxon>
        <taxon>Onchocerca</taxon>
    </lineage>
</organism>
<feature type="region of interest" description="Disordered" evidence="1">
    <location>
        <begin position="164"/>
        <end position="202"/>
    </location>
</feature>
<name>A0A8R1XTQ8_ONCVO</name>
<proteinExistence type="predicted"/>
<sequence>MYSIVTVFILLAGQVNGQSELASLIGGTAGALAPNLLAGAAAANSGPVSSLLSDIGTLYQLAQGALQLTGTGVNIINQASEGKWFNAAIKEARQTNRELQERMLTGNGLEPDSSQFGINFAAPSPEDYDQEQSPKLESLVPMNVKSTVVPQTIPIEAPLITLFPEEKETKNPNKKESQNSGTKNHVIDATENEEEVDRFRNKEDPKRDDIKIFSNFDDEEQRDEKLKVDEEKVAKLKQFLVLLRKSNITENELNEMARILKEQKAIKSKQKSLTTECNIPFISPTVINTTTSVLHRTEEKSKSFITDDPSTRSRRLKLDVVTDSEDSDLLPSTNSRFRTRAGTTEYESSNQPQTDSTPKTYHPNMKFPRRTAYTARLPFVSRPNYIEKTIRPKQSEVNVKEGAFPEIHLIEPKPHVLGNQFLYPPVLNPFGRPEASSTTPIFGAFQVPSLLSRPQSQTTNAIESQSPYLSVFDGSNRNNGLWPYPSPLLVPEVSRLGHLNLNSNLNFKPPVLPFH</sequence>
<evidence type="ECO:0000313" key="4">
    <source>
        <dbReference type="Proteomes" id="UP000024404"/>
    </source>
</evidence>
<feature type="region of interest" description="Disordered" evidence="1">
    <location>
        <begin position="321"/>
        <end position="364"/>
    </location>
</feature>
<accession>A0A8R1XTQ8</accession>
<feature type="chain" id="PRO_5035853567" evidence="2">
    <location>
        <begin position="18"/>
        <end position="515"/>
    </location>
</feature>
<reference evidence="3" key="2">
    <citation type="submission" date="2022-06" db="UniProtKB">
        <authorList>
            <consortium name="EnsemblMetazoa"/>
        </authorList>
    </citation>
    <scope>IDENTIFICATION</scope>
</reference>
<reference evidence="4" key="1">
    <citation type="submission" date="2013-10" db="EMBL/GenBank/DDBJ databases">
        <title>Genome sequencing of Onchocerca volvulus.</title>
        <authorList>
            <person name="Cotton J."/>
            <person name="Tsai J."/>
            <person name="Stanley E."/>
            <person name="Tracey A."/>
            <person name="Holroyd N."/>
            <person name="Lustigman S."/>
            <person name="Berriman M."/>
        </authorList>
    </citation>
    <scope>NUCLEOTIDE SEQUENCE</scope>
</reference>
<evidence type="ECO:0000313" key="3">
    <source>
        <dbReference type="EnsemblMetazoa" id="OVOC2553.1"/>
    </source>
</evidence>
<dbReference type="EnsemblMetazoa" id="OVOC2553.1">
    <property type="protein sequence ID" value="OVOC2553.1"/>
    <property type="gene ID" value="WBGene00239362"/>
</dbReference>
<keyword evidence="2" id="KW-0732">Signal</keyword>
<dbReference type="AlphaFoldDB" id="A0A8R1XTQ8"/>
<evidence type="ECO:0000256" key="2">
    <source>
        <dbReference type="SAM" id="SignalP"/>
    </source>
</evidence>
<keyword evidence="4" id="KW-1185">Reference proteome</keyword>
<protein>
    <submittedName>
        <fullName evidence="3">Uncharacterized protein</fullName>
    </submittedName>
</protein>